<dbReference type="EMBL" id="KY765914">
    <property type="protein sequence ID" value="ASA76627.1"/>
    <property type="molecule type" value="Genomic_DNA"/>
</dbReference>
<protein>
    <submittedName>
        <fullName evidence="1">HTH domain containing protein</fullName>
    </submittedName>
</protein>
<accession>A0A1Z2TJK1</accession>
<dbReference type="SMR" id="A0A1Z2TJK1"/>
<name>A0A1Z2TJK1_9BACT</name>
<evidence type="ECO:0000313" key="1">
    <source>
        <dbReference type="EMBL" id="ASA76627.1"/>
    </source>
</evidence>
<proteinExistence type="predicted"/>
<organism evidence="1">
    <name type="scientific">Pyxidicoccus sp. MCy9557</name>
    <dbReference type="NCBI Taxonomy" id="2012863"/>
    <lineage>
        <taxon>Bacteria</taxon>
        <taxon>Pseudomonadati</taxon>
        <taxon>Myxococcota</taxon>
        <taxon>Myxococcia</taxon>
        <taxon>Myxococcales</taxon>
        <taxon>Cystobacterineae</taxon>
        <taxon>Myxococcaceae</taxon>
        <taxon>Pyxidicoccus</taxon>
    </lineage>
</organism>
<sequence>MVQPGLDTLSVRKQCDLLQVSRSGLYYQPVEVSAEELQLMRRIDELYLARPFYGSRRMTVGNTSPCPVVTGSRVS</sequence>
<reference evidence="1" key="1">
    <citation type="journal article" date="2017" name="Angew. Chem. Int. Ed. Engl.">
        <title>Pyxipyrrolones: Novel cytotoxic myxobacterial metabolites. Structure elucidation and biosynthesis proposal.</title>
        <authorList>
            <person name="Kjaerulff L."/>
            <person name="Raju R."/>
            <person name="Panter F."/>
            <person name="Scheid U."/>
            <person name="Garcia R."/>
            <person name="Herrmann J."/>
            <person name="Muller R."/>
        </authorList>
    </citation>
    <scope>NUCLEOTIDE SEQUENCE</scope>
    <source>
        <strain evidence="1">MCy9557</strain>
    </source>
</reference>
<dbReference type="AlphaFoldDB" id="A0A1Z2TJK1"/>